<dbReference type="Gene3D" id="3.80.10.10">
    <property type="entry name" value="Ribonuclease Inhibitor"/>
    <property type="match status" value="1"/>
</dbReference>
<dbReference type="OMA" id="ADFTPKM"/>
<dbReference type="PRINTS" id="PR00019">
    <property type="entry name" value="LEURICHRPT"/>
</dbReference>
<proteinExistence type="inferred from homology"/>
<reference evidence="6 7" key="1">
    <citation type="journal article" date="2021" name="Nat. Plants">
        <title>The Taxus genome provides insights into paclitaxel biosynthesis.</title>
        <authorList>
            <person name="Xiong X."/>
            <person name="Gou J."/>
            <person name="Liao Q."/>
            <person name="Li Y."/>
            <person name="Zhou Q."/>
            <person name="Bi G."/>
            <person name="Li C."/>
            <person name="Du R."/>
            <person name="Wang X."/>
            <person name="Sun T."/>
            <person name="Guo L."/>
            <person name="Liang H."/>
            <person name="Lu P."/>
            <person name="Wu Y."/>
            <person name="Zhang Z."/>
            <person name="Ro D.K."/>
            <person name="Shang Y."/>
            <person name="Huang S."/>
            <person name="Yan J."/>
        </authorList>
    </citation>
    <scope>NUCLEOTIDE SEQUENCE [LARGE SCALE GENOMIC DNA]</scope>
    <source>
        <strain evidence="6">Ta-2019</strain>
    </source>
</reference>
<comment type="similarity">
    <text evidence="3">Belongs to the SHOC2 family.</text>
</comment>
<evidence type="ECO:0000256" key="4">
    <source>
        <dbReference type="ARBA" id="ARBA00037519"/>
    </source>
</evidence>
<evidence type="ECO:0000256" key="1">
    <source>
        <dbReference type="ARBA" id="ARBA00022614"/>
    </source>
</evidence>
<dbReference type="SUPFAM" id="SSF52058">
    <property type="entry name" value="L domain-like"/>
    <property type="match status" value="1"/>
</dbReference>
<dbReference type="Proteomes" id="UP000824469">
    <property type="component" value="Unassembled WGS sequence"/>
</dbReference>
<name>A0AA38LQ26_TAXCH</name>
<evidence type="ECO:0000313" key="7">
    <source>
        <dbReference type="Proteomes" id="UP000824469"/>
    </source>
</evidence>
<dbReference type="PANTHER" id="PTHR48051:SF54">
    <property type="entry name" value="LEUCINE-RICH REPEAT-CONTAINING PROTEIN"/>
    <property type="match status" value="1"/>
</dbReference>
<dbReference type="SMART" id="SM00369">
    <property type="entry name" value="LRR_TYP"/>
    <property type="match status" value="9"/>
</dbReference>
<dbReference type="FunFam" id="3.80.10.10:FF:000405">
    <property type="entry name" value="Plant intracellular Ras-group-related LRR protein 4"/>
    <property type="match status" value="1"/>
</dbReference>
<dbReference type="Pfam" id="PF23598">
    <property type="entry name" value="LRR_14"/>
    <property type="match status" value="1"/>
</dbReference>
<gene>
    <name evidence="6" type="ORF">KI387_001470</name>
</gene>
<dbReference type="InterPro" id="IPR003591">
    <property type="entry name" value="Leu-rich_rpt_typical-subtyp"/>
</dbReference>
<dbReference type="InterPro" id="IPR050216">
    <property type="entry name" value="LRR_domain-containing"/>
</dbReference>
<comment type="function">
    <text evidence="4">Leucine-rich repeat protein that likely mediates protein interactions, possibly in the context of signal transduction.</text>
</comment>
<keyword evidence="2" id="KW-0677">Repeat</keyword>
<feature type="non-terminal residue" evidence="6">
    <location>
        <position position="495"/>
    </location>
</feature>
<evidence type="ECO:0000259" key="5">
    <source>
        <dbReference type="Pfam" id="PF23598"/>
    </source>
</evidence>
<dbReference type="SMART" id="SM00364">
    <property type="entry name" value="LRR_BAC"/>
    <property type="match status" value="8"/>
</dbReference>
<comment type="caution">
    <text evidence="6">The sequence shown here is derived from an EMBL/GenBank/DDBJ whole genome shotgun (WGS) entry which is preliminary data.</text>
</comment>
<dbReference type="InterPro" id="IPR001611">
    <property type="entry name" value="Leu-rich_rpt"/>
</dbReference>
<dbReference type="GO" id="GO:0005737">
    <property type="term" value="C:cytoplasm"/>
    <property type="evidence" value="ECO:0007669"/>
    <property type="project" value="TreeGrafter"/>
</dbReference>
<accession>A0AA38LQ26</accession>
<evidence type="ECO:0000256" key="3">
    <source>
        <dbReference type="ARBA" id="ARBA00023786"/>
    </source>
</evidence>
<dbReference type="Pfam" id="PF00560">
    <property type="entry name" value="LRR_1"/>
    <property type="match status" value="1"/>
</dbReference>
<sequence>MQEMRRIRIEMQAEEEKREALALLQLEDHHRIFDYLVQKASITVPSSSSSPPDYKLDAPLSVMNTAKVTANHAAIMDDIANFEPKVGHTETQTLGKESKYARDDNFRQKPKSIIPTRRSEAAPRNLLAKSTLEQRSSFGTTTDTKAEGGQKLSLVKLASLIESIAKEGAEKLDLQGRLHDRVEWLPDSIGRLTNLIEINLSENSIVTFPNSILGLSMLTILDLHANKLMDIPDAIGELSNLTMLNLRGNSLQKLPASIGNLSRLVCLDLSSNQLLSLPESVGQLVNLKRLNIEANEIEELPYTIGLCTSLTELRADFNHLKALPEAVGKLESLQVLTLHYNNIKSLPTTVGSLSNLRELDVSFNELEYIPESLCLATSLVKLNISRNFADLQKLPRSIGNLEMLEDLDISNDQIKILPDSFSLLTKLHTLHAEETPLEIPPREIVENGAKAVVQFMIDHVARRNENVIETKPKWKWSMFYSCLRKRKREESKAQY</sequence>
<dbReference type="Pfam" id="PF13855">
    <property type="entry name" value="LRR_8"/>
    <property type="match status" value="1"/>
</dbReference>
<keyword evidence="7" id="KW-1185">Reference proteome</keyword>
<dbReference type="PANTHER" id="PTHR48051">
    <property type="match status" value="1"/>
</dbReference>
<dbReference type="EMBL" id="JAHRHJ020000001">
    <property type="protein sequence ID" value="KAH9329362.1"/>
    <property type="molecule type" value="Genomic_DNA"/>
</dbReference>
<dbReference type="AlphaFoldDB" id="A0AA38LQ26"/>
<keyword evidence="1" id="KW-0433">Leucine-rich repeat</keyword>
<evidence type="ECO:0000313" key="6">
    <source>
        <dbReference type="EMBL" id="KAH9329362.1"/>
    </source>
</evidence>
<dbReference type="InterPro" id="IPR055414">
    <property type="entry name" value="LRR_R13L4/SHOC2-like"/>
</dbReference>
<protein>
    <recommendedName>
        <fullName evidence="5">Disease resistance R13L4/SHOC-2-like LRR domain-containing protein</fullName>
    </recommendedName>
</protein>
<organism evidence="6 7">
    <name type="scientific">Taxus chinensis</name>
    <name type="common">Chinese yew</name>
    <name type="synonym">Taxus wallichiana var. chinensis</name>
    <dbReference type="NCBI Taxonomy" id="29808"/>
    <lineage>
        <taxon>Eukaryota</taxon>
        <taxon>Viridiplantae</taxon>
        <taxon>Streptophyta</taxon>
        <taxon>Embryophyta</taxon>
        <taxon>Tracheophyta</taxon>
        <taxon>Spermatophyta</taxon>
        <taxon>Pinopsida</taxon>
        <taxon>Pinidae</taxon>
        <taxon>Conifers II</taxon>
        <taxon>Cupressales</taxon>
        <taxon>Taxaceae</taxon>
        <taxon>Taxus</taxon>
    </lineage>
</organism>
<feature type="domain" description="Disease resistance R13L4/SHOC-2-like LRR" evidence="5">
    <location>
        <begin position="267"/>
        <end position="382"/>
    </location>
</feature>
<evidence type="ECO:0000256" key="2">
    <source>
        <dbReference type="ARBA" id="ARBA00022737"/>
    </source>
</evidence>
<dbReference type="PROSITE" id="PS51450">
    <property type="entry name" value="LRR"/>
    <property type="match status" value="3"/>
</dbReference>
<dbReference type="InterPro" id="IPR032675">
    <property type="entry name" value="LRR_dom_sf"/>
</dbReference>